<dbReference type="SUPFAM" id="SSF46689">
    <property type="entry name" value="Homeodomain-like"/>
    <property type="match status" value="2"/>
</dbReference>
<dbReference type="SUPFAM" id="SSF51182">
    <property type="entry name" value="RmlC-like cupins"/>
    <property type="match status" value="1"/>
</dbReference>
<comment type="caution">
    <text evidence="5">The sequence shown here is derived from an EMBL/GenBank/DDBJ whole genome shotgun (WGS) entry which is preliminary data.</text>
</comment>
<dbReference type="GO" id="GO:0043565">
    <property type="term" value="F:sequence-specific DNA binding"/>
    <property type="evidence" value="ECO:0007669"/>
    <property type="project" value="InterPro"/>
</dbReference>
<evidence type="ECO:0000256" key="1">
    <source>
        <dbReference type="ARBA" id="ARBA00023015"/>
    </source>
</evidence>
<dbReference type="RefSeq" id="WP_080319736.1">
    <property type="nucleotide sequence ID" value="NZ_MTBC01000010.1"/>
</dbReference>
<dbReference type="PROSITE" id="PS01124">
    <property type="entry name" value="HTH_ARAC_FAMILY_2"/>
    <property type="match status" value="1"/>
</dbReference>
<dbReference type="EMBL" id="MTBC01000010">
    <property type="protein sequence ID" value="OQD41926.1"/>
    <property type="molecule type" value="Genomic_DNA"/>
</dbReference>
<protein>
    <submittedName>
        <fullName evidence="5">AraC family transcriptional regulator</fullName>
    </submittedName>
</protein>
<evidence type="ECO:0000256" key="3">
    <source>
        <dbReference type="ARBA" id="ARBA00023163"/>
    </source>
</evidence>
<dbReference type="InterPro" id="IPR018060">
    <property type="entry name" value="HTH_AraC"/>
</dbReference>
<dbReference type="InterPro" id="IPR009057">
    <property type="entry name" value="Homeodomain-like_sf"/>
</dbReference>
<dbReference type="InterPro" id="IPR014710">
    <property type="entry name" value="RmlC-like_jellyroll"/>
</dbReference>
<dbReference type="InterPro" id="IPR011051">
    <property type="entry name" value="RmlC_Cupin_sf"/>
</dbReference>
<evidence type="ECO:0000259" key="4">
    <source>
        <dbReference type="PROSITE" id="PS01124"/>
    </source>
</evidence>
<dbReference type="Pfam" id="PF12833">
    <property type="entry name" value="HTH_18"/>
    <property type="match status" value="1"/>
</dbReference>
<evidence type="ECO:0000256" key="2">
    <source>
        <dbReference type="ARBA" id="ARBA00023125"/>
    </source>
</evidence>
<accession>A0A1V6LPM7</accession>
<dbReference type="SMART" id="SM00342">
    <property type="entry name" value="HTH_ARAC"/>
    <property type="match status" value="1"/>
</dbReference>
<dbReference type="InterPro" id="IPR018062">
    <property type="entry name" value="HTH_AraC-typ_CS"/>
</dbReference>
<dbReference type="Gene3D" id="1.10.10.60">
    <property type="entry name" value="Homeodomain-like"/>
    <property type="match status" value="2"/>
</dbReference>
<evidence type="ECO:0000313" key="5">
    <source>
        <dbReference type="EMBL" id="OQD41926.1"/>
    </source>
</evidence>
<name>A0A1V6LPM7_9FLAO</name>
<dbReference type="GO" id="GO:0003700">
    <property type="term" value="F:DNA-binding transcription factor activity"/>
    <property type="evidence" value="ECO:0007669"/>
    <property type="project" value="InterPro"/>
</dbReference>
<dbReference type="Proteomes" id="UP000191680">
    <property type="component" value="Unassembled WGS sequence"/>
</dbReference>
<dbReference type="OrthoDB" id="1410704at2"/>
<feature type="domain" description="HTH araC/xylS-type" evidence="4">
    <location>
        <begin position="180"/>
        <end position="279"/>
    </location>
</feature>
<organism evidence="5 6">
    <name type="scientific">Croceivirga radicis</name>
    <dbReference type="NCBI Taxonomy" id="1929488"/>
    <lineage>
        <taxon>Bacteria</taxon>
        <taxon>Pseudomonadati</taxon>
        <taxon>Bacteroidota</taxon>
        <taxon>Flavobacteriia</taxon>
        <taxon>Flavobacteriales</taxon>
        <taxon>Flavobacteriaceae</taxon>
        <taxon>Croceivirga</taxon>
    </lineage>
</organism>
<keyword evidence="1" id="KW-0805">Transcription regulation</keyword>
<dbReference type="Gene3D" id="2.60.120.10">
    <property type="entry name" value="Jelly Rolls"/>
    <property type="match status" value="1"/>
</dbReference>
<keyword evidence="6" id="KW-1185">Reference proteome</keyword>
<dbReference type="PANTHER" id="PTHR43280">
    <property type="entry name" value="ARAC-FAMILY TRANSCRIPTIONAL REGULATOR"/>
    <property type="match status" value="1"/>
</dbReference>
<dbReference type="PROSITE" id="PS00041">
    <property type="entry name" value="HTH_ARAC_FAMILY_1"/>
    <property type="match status" value="1"/>
</dbReference>
<gene>
    <name evidence="5" type="ORF">BUL40_13830</name>
</gene>
<dbReference type="PANTHER" id="PTHR43280:SF27">
    <property type="entry name" value="TRANSCRIPTIONAL REGULATOR MTLR"/>
    <property type="match status" value="1"/>
</dbReference>
<reference evidence="5 6" key="1">
    <citation type="submission" date="2016-12" db="EMBL/GenBank/DDBJ databases">
        <authorList>
            <person name="Song W.-J."/>
            <person name="Kurnit D.M."/>
        </authorList>
    </citation>
    <scope>NUCLEOTIDE SEQUENCE [LARGE SCALE GENOMIC DNA]</scope>
    <source>
        <strain evidence="5 6">HSG9</strain>
    </source>
</reference>
<dbReference type="InterPro" id="IPR003313">
    <property type="entry name" value="AraC-bd"/>
</dbReference>
<dbReference type="Pfam" id="PF02311">
    <property type="entry name" value="AraC_binding"/>
    <property type="match status" value="1"/>
</dbReference>
<evidence type="ECO:0000313" key="6">
    <source>
        <dbReference type="Proteomes" id="UP000191680"/>
    </source>
</evidence>
<dbReference type="AlphaFoldDB" id="A0A1V6LPM7"/>
<keyword evidence="3" id="KW-0804">Transcription</keyword>
<proteinExistence type="predicted"/>
<keyword evidence="2" id="KW-0238">DNA-binding</keyword>
<sequence>MKVLPFKIPKPQNEAVIYQVDKEQVFYDQLHQHAEIQISYIKEGSGMLLVGDTLSHFKNGDVFVIGSYLPHAFKSDTSTKELSEMHTLFFDKNAFGETFFSLPDLTPAKTFFDKTIFGMQVVNQTTSIKEYVTNLGSQNTVERLATLLLVISLIAQSDTKPLSSFVYPKNYSENEGKRMNRVFDYAMSNYHNPIMLDTIANLANMSKNAFCRYFKKRTNKTFIQFLIEIRIDKACKILANNPEQPVSFIAEQCGFTNVANFNRKFKLLKGCTPTQFRTSFKSSY</sequence>